<dbReference type="EMBL" id="PUHR01000045">
    <property type="protein sequence ID" value="KAG0669289.1"/>
    <property type="molecule type" value="Genomic_DNA"/>
</dbReference>
<name>A0A9P6WB61_MAUEX</name>
<keyword evidence="3" id="KW-1185">Reference proteome</keyword>
<sequence length="104" mass="12247">MQHIKISDLPEIEEDLKQFFPLIDETLIPKVHRKKDKKKKQPLSDRILSRIIEKDDVRSKTSSKFSDDDEDQKTPGVHIRLKRQLIEYYYKGTQVDSTDSESMG</sequence>
<comment type="caution">
    <text evidence="2">The sequence shown here is derived from an EMBL/GenBank/DDBJ whole genome shotgun (WGS) entry which is preliminary data.</text>
</comment>
<evidence type="ECO:0000256" key="1">
    <source>
        <dbReference type="SAM" id="MobiDB-lite"/>
    </source>
</evidence>
<gene>
    <name evidence="2" type="ORF">C6P45_003940</name>
</gene>
<protein>
    <submittedName>
        <fullName evidence="2">Uncharacterized protein</fullName>
    </submittedName>
</protein>
<dbReference type="Proteomes" id="UP000750334">
    <property type="component" value="Unassembled WGS sequence"/>
</dbReference>
<evidence type="ECO:0000313" key="3">
    <source>
        <dbReference type="Proteomes" id="UP000750334"/>
    </source>
</evidence>
<evidence type="ECO:0000313" key="2">
    <source>
        <dbReference type="EMBL" id="KAG0669289.1"/>
    </source>
</evidence>
<proteinExistence type="predicted"/>
<organism evidence="2 3">
    <name type="scientific">Maudiozyma exigua</name>
    <name type="common">Yeast</name>
    <name type="synonym">Kazachstania exigua</name>
    <dbReference type="NCBI Taxonomy" id="34358"/>
    <lineage>
        <taxon>Eukaryota</taxon>
        <taxon>Fungi</taxon>
        <taxon>Dikarya</taxon>
        <taxon>Ascomycota</taxon>
        <taxon>Saccharomycotina</taxon>
        <taxon>Saccharomycetes</taxon>
        <taxon>Saccharomycetales</taxon>
        <taxon>Saccharomycetaceae</taxon>
        <taxon>Maudiozyma</taxon>
    </lineage>
</organism>
<feature type="region of interest" description="Disordered" evidence="1">
    <location>
        <begin position="55"/>
        <end position="76"/>
    </location>
</feature>
<reference evidence="2 3" key="1">
    <citation type="submission" date="2020-11" db="EMBL/GenBank/DDBJ databases">
        <title>Kefir isolates.</title>
        <authorList>
            <person name="Marcisauskas S."/>
            <person name="Kim Y."/>
            <person name="Blasche S."/>
        </authorList>
    </citation>
    <scope>NUCLEOTIDE SEQUENCE [LARGE SCALE GENOMIC DNA]</scope>
    <source>
        <strain evidence="2 3">OG2</strain>
    </source>
</reference>
<dbReference type="AlphaFoldDB" id="A0A9P6WB61"/>
<accession>A0A9P6WB61</accession>